<dbReference type="EMBL" id="MDYQ01000362">
    <property type="protein sequence ID" value="PRP75776.1"/>
    <property type="molecule type" value="Genomic_DNA"/>
</dbReference>
<dbReference type="AlphaFoldDB" id="A0A2P6MVV4"/>
<sequence>MSNEVSYTNELQPSESPYPSHSLNLHPDPVYGGNEDSFESLIQTLQEEDSSSLRGWFAKTRGAEDLQITAIKNHIKRLHTSKRLRSLPTTEMTLILSPHDLITLYKLASTTDKSYTNSCKKKMQLKAPTGLAVNLNPRKLSDVNINAYRKCNHTEEEHSQELSIHNSVQRQKEGENQTNYKGTYVQNMEPRDTTRSYQYNKYLQEEEISGRDEELSKNDEEMSGRDEELNENDEELSENDKEVMERDNKGTRQSHKRRLGETEEREERPTKRLNRKSQKELQTRRKKNKKRDSWTDRQLTLGSFWLREGGWDYKLETAKPQPQVKATTQKQGRLERFLGVTETHGTPEEEGFSKVNLRPREIVSRCDEFNLDFHPADNVDGKAGHVAIMIQRDLRTTNILSYKSRRVNVSRLQDTLRLPRQDCLCRSLQQEDKTSGLLGCIKDSRS</sequence>
<reference evidence="2 3" key="1">
    <citation type="journal article" date="2018" name="Genome Biol. Evol.">
        <title>Multiple Roots of Fruiting Body Formation in Amoebozoa.</title>
        <authorList>
            <person name="Hillmann F."/>
            <person name="Forbes G."/>
            <person name="Novohradska S."/>
            <person name="Ferling I."/>
            <person name="Riege K."/>
            <person name="Groth M."/>
            <person name="Westermann M."/>
            <person name="Marz M."/>
            <person name="Spaller T."/>
            <person name="Winckler T."/>
            <person name="Schaap P."/>
            <person name="Glockner G."/>
        </authorList>
    </citation>
    <scope>NUCLEOTIDE SEQUENCE [LARGE SCALE GENOMIC DNA]</scope>
    <source>
        <strain evidence="2 3">Jena</strain>
    </source>
</reference>
<protein>
    <submittedName>
        <fullName evidence="2">Smooth muscle caldesmon</fullName>
    </submittedName>
</protein>
<proteinExistence type="predicted"/>
<evidence type="ECO:0000313" key="2">
    <source>
        <dbReference type="EMBL" id="PRP75776.1"/>
    </source>
</evidence>
<name>A0A2P6MVV4_9EUKA</name>
<feature type="compositionally biased region" description="Acidic residues" evidence="1">
    <location>
        <begin position="228"/>
        <end position="237"/>
    </location>
</feature>
<comment type="caution">
    <text evidence="2">The sequence shown here is derived from an EMBL/GenBank/DDBJ whole genome shotgun (WGS) entry which is preliminary data.</text>
</comment>
<accession>A0A2P6MVV4</accession>
<dbReference type="InParanoid" id="A0A2P6MVV4"/>
<feature type="compositionally biased region" description="Polar residues" evidence="1">
    <location>
        <begin position="176"/>
        <end position="186"/>
    </location>
</feature>
<dbReference type="Proteomes" id="UP000241769">
    <property type="component" value="Unassembled WGS sequence"/>
</dbReference>
<evidence type="ECO:0000256" key="1">
    <source>
        <dbReference type="SAM" id="MobiDB-lite"/>
    </source>
</evidence>
<feature type="region of interest" description="Disordered" evidence="1">
    <location>
        <begin position="154"/>
        <end position="294"/>
    </location>
</feature>
<feature type="compositionally biased region" description="Basic and acidic residues" evidence="1">
    <location>
        <begin position="208"/>
        <end position="227"/>
    </location>
</feature>
<feature type="compositionally biased region" description="Polar residues" evidence="1">
    <location>
        <begin position="1"/>
        <end position="23"/>
    </location>
</feature>
<keyword evidence="3" id="KW-1185">Reference proteome</keyword>
<evidence type="ECO:0000313" key="3">
    <source>
        <dbReference type="Proteomes" id="UP000241769"/>
    </source>
</evidence>
<feature type="compositionally biased region" description="Basic and acidic residues" evidence="1">
    <location>
        <begin position="259"/>
        <end position="270"/>
    </location>
</feature>
<gene>
    <name evidence="2" type="ORF">PROFUN_08770</name>
</gene>
<feature type="region of interest" description="Disordered" evidence="1">
    <location>
        <begin position="1"/>
        <end position="30"/>
    </location>
</feature>
<organism evidence="2 3">
    <name type="scientific">Planoprotostelium fungivorum</name>
    <dbReference type="NCBI Taxonomy" id="1890364"/>
    <lineage>
        <taxon>Eukaryota</taxon>
        <taxon>Amoebozoa</taxon>
        <taxon>Evosea</taxon>
        <taxon>Variosea</taxon>
        <taxon>Cavosteliida</taxon>
        <taxon>Cavosteliaceae</taxon>
        <taxon>Planoprotostelium</taxon>
    </lineage>
</organism>
<feature type="compositionally biased region" description="Basic and acidic residues" evidence="1">
    <location>
        <begin position="238"/>
        <end position="250"/>
    </location>
</feature>